<dbReference type="EMBL" id="AHBZ03000012">
    <property type="protein sequence ID" value="KAF7775069.1"/>
    <property type="molecule type" value="Genomic_DNA"/>
</dbReference>
<feature type="region of interest" description="Disordered" evidence="1">
    <location>
        <begin position="13"/>
        <end position="48"/>
    </location>
</feature>
<protein>
    <submittedName>
        <fullName evidence="2">Uncharacterized protein</fullName>
    </submittedName>
</protein>
<accession>A0AAD4ALZ0</accession>
<reference evidence="2" key="1">
    <citation type="journal article" date="2012" name="J. Bacteriol.">
        <title>Genome sequences of type strains of seven species of the marine bacterium Pseudoalteromonas.</title>
        <authorList>
            <person name="Xie B.B."/>
            <person name="Shu Y.L."/>
            <person name="Qin Q.L."/>
            <person name="Rong J.C."/>
            <person name="Zhang X.Y."/>
            <person name="Chen X.L."/>
            <person name="Shi M."/>
            <person name="He H.L."/>
            <person name="Zhou B.C."/>
            <person name="Zhang Y.Z."/>
        </authorList>
    </citation>
    <scope>NUCLEOTIDE SEQUENCE</scope>
    <source>
        <strain evidence="2">DSM 8771</strain>
    </source>
</reference>
<evidence type="ECO:0000256" key="1">
    <source>
        <dbReference type="SAM" id="MobiDB-lite"/>
    </source>
</evidence>
<dbReference type="AlphaFoldDB" id="A0AAD4ALZ0"/>
<evidence type="ECO:0000313" key="2">
    <source>
        <dbReference type="EMBL" id="KAF7775069.1"/>
    </source>
</evidence>
<dbReference type="RefSeq" id="WP_010364632.1">
    <property type="nucleotide sequence ID" value="NZ_AHBZ03000012.1"/>
</dbReference>
<feature type="compositionally biased region" description="Polar residues" evidence="1">
    <location>
        <begin position="14"/>
        <end position="29"/>
    </location>
</feature>
<comment type="caution">
    <text evidence="2">The sequence shown here is derived from an EMBL/GenBank/DDBJ whole genome shotgun (WGS) entry which is preliminary data.</text>
</comment>
<dbReference type="Proteomes" id="UP000016487">
    <property type="component" value="Unassembled WGS sequence"/>
</dbReference>
<gene>
    <name evidence="2" type="ORF">PCIT_a1168</name>
</gene>
<sequence length="190" mass="21345">MKLQNDLRNHPVLLQSTEQNNQHTSVNLHSKSEELAPNKSATTAGDIQPKRDDFNALLAVEEFDISNITPQEFTSLIADITHLSSETGKIDDSTIEGLSHFRVSLEVRMATGQLNPNAKLDMQQYVNDYTKQSENLSKQDDKTYAYSPIYANQSKQAIDTIFTQSNLENLQLEAIDFLKKSGSILIDKEV</sequence>
<proteinExistence type="predicted"/>
<organism evidence="2 3">
    <name type="scientific">Pseudoalteromonas citrea</name>
    <dbReference type="NCBI Taxonomy" id="43655"/>
    <lineage>
        <taxon>Bacteria</taxon>
        <taxon>Pseudomonadati</taxon>
        <taxon>Pseudomonadota</taxon>
        <taxon>Gammaproteobacteria</taxon>
        <taxon>Alteromonadales</taxon>
        <taxon>Pseudoalteromonadaceae</taxon>
        <taxon>Pseudoalteromonas</taxon>
    </lineage>
</organism>
<evidence type="ECO:0000313" key="3">
    <source>
        <dbReference type="Proteomes" id="UP000016487"/>
    </source>
</evidence>
<reference evidence="2" key="2">
    <citation type="submission" date="2015-03" db="EMBL/GenBank/DDBJ databases">
        <title>Genome sequence of Pseudoalteromonas citrea.</title>
        <authorList>
            <person name="Xie B.-B."/>
            <person name="Rong J.-C."/>
            <person name="Qin Q.-L."/>
            <person name="Zhang Y.-Z."/>
        </authorList>
    </citation>
    <scope>NUCLEOTIDE SEQUENCE</scope>
    <source>
        <strain evidence="2">DSM 8771</strain>
    </source>
</reference>
<name>A0AAD4ALZ0_9GAMM</name>